<keyword evidence="3" id="KW-1185">Reference proteome</keyword>
<feature type="compositionally biased region" description="Polar residues" evidence="1">
    <location>
        <begin position="53"/>
        <end position="62"/>
    </location>
</feature>
<feature type="compositionally biased region" description="Acidic residues" evidence="1">
    <location>
        <begin position="77"/>
        <end position="86"/>
    </location>
</feature>
<dbReference type="SUPFAM" id="SSF53335">
    <property type="entry name" value="S-adenosyl-L-methionine-dependent methyltransferases"/>
    <property type="match status" value="1"/>
</dbReference>
<feature type="compositionally biased region" description="Basic and acidic residues" evidence="1">
    <location>
        <begin position="40"/>
        <end position="49"/>
    </location>
</feature>
<feature type="region of interest" description="Disordered" evidence="1">
    <location>
        <begin position="1"/>
        <end position="86"/>
    </location>
</feature>
<comment type="caution">
    <text evidence="2">The sequence shown here is derived from an EMBL/GenBank/DDBJ whole genome shotgun (WGS) entry which is preliminary data.</text>
</comment>
<organism evidence="2 3">
    <name type="scientific">Prorocentrum cordatum</name>
    <dbReference type="NCBI Taxonomy" id="2364126"/>
    <lineage>
        <taxon>Eukaryota</taxon>
        <taxon>Sar</taxon>
        <taxon>Alveolata</taxon>
        <taxon>Dinophyceae</taxon>
        <taxon>Prorocentrales</taxon>
        <taxon>Prorocentraceae</taxon>
        <taxon>Prorocentrum</taxon>
    </lineage>
</organism>
<reference evidence="2" key="1">
    <citation type="submission" date="2023-10" db="EMBL/GenBank/DDBJ databases">
        <authorList>
            <person name="Chen Y."/>
            <person name="Shah S."/>
            <person name="Dougan E. K."/>
            <person name="Thang M."/>
            <person name="Chan C."/>
        </authorList>
    </citation>
    <scope>NUCLEOTIDE SEQUENCE [LARGE SCALE GENOMIC DNA]</scope>
</reference>
<dbReference type="InterPro" id="IPR029063">
    <property type="entry name" value="SAM-dependent_MTases_sf"/>
</dbReference>
<feature type="region of interest" description="Disordered" evidence="1">
    <location>
        <begin position="633"/>
        <end position="664"/>
    </location>
</feature>
<sequence length="664" mass="73918">MPEGARAGAGFNRPIPQVQPRSRSRSPVPAPAVAVDLEENDFKLDHDGDADISLSQHSQHSVHNVGGRQQHVAADSGDGDSEGDGVEQEDVPALIATDSDFDDVDNPWDGYSPQGLQRKLFSVKGGCAKYKNMTKHLPSGPSSLSEFKDHTKRCMDTAFSGEEGELRNIRVLSLFQYGVALHTDFSGMQGAEAVMLMIKTELKKVGLDNEWLMFYRATEPIPALKDLLIHEDDMRPAHVFKTVEQLHMNDSVHDLPQRPPSGYPSDLQKWYRDFKDYLKEHFAAFYAWGKTSPNSVLKPGVHVPVRYGETEELEQSMIDNFGPLRVNWGSPPCIPWCPTGKKQKLTDKTIPAYETWLEEAKHFDLVFMEQSHRYPPILFEEALKDAHKIVYSKFGPNDPGWPVARLRFRAAAIRLDKLAWVGPMHKNDVTDDFLRIFHQQVTTTASIFANIDSEDNIEKVIKEHAALKGGDYDENEPVWQHLPPHAVDNFLAYHERAACIAEGVETMVADATFNPRVRSGRFGHWMPTIQKNTKMVELSIANVSQVHIFTPRELFFAMGWPVIQIPKEDAKDDDSLIPKPNPYSFSERILSEGPSIKSCALGDGMHLAAEEAWVIYIASNTIRRDVLSSMAPPLSAPSSSSAGTADSVPHQGGRSALGTAPAAP</sequence>
<dbReference type="EMBL" id="CAUYUJ010016696">
    <property type="protein sequence ID" value="CAK0867954.1"/>
    <property type="molecule type" value="Genomic_DNA"/>
</dbReference>
<evidence type="ECO:0000256" key="1">
    <source>
        <dbReference type="SAM" id="MobiDB-lite"/>
    </source>
</evidence>
<evidence type="ECO:0000313" key="2">
    <source>
        <dbReference type="EMBL" id="CAK0867954.1"/>
    </source>
</evidence>
<name>A0ABN9V5X9_9DINO</name>
<feature type="compositionally biased region" description="Low complexity" evidence="1">
    <location>
        <begin position="25"/>
        <end position="35"/>
    </location>
</feature>
<feature type="compositionally biased region" description="Low complexity" evidence="1">
    <location>
        <begin position="633"/>
        <end position="649"/>
    </location>
</feature>
<dbReference type="Proteomes" id="UP001189429">
    <property type="component" value="Unassembled WGS sequence"/>
</dbReference>
<gene>
    <name evidence="2" type="ORF">PCOR1329_LOCUS54764</name>
</gene>
<accession>A0ABN9V5X9</accession>
<proteinExistence type="predicted"/>
<protein>
    <submittedName>
        <fullName evidence="2">Uncharacterized protein</fullName>
    </submittedName>
</protein>
<evidence type="ECO:0000313" key="3">
    <source>
        <dbReference type="Proteomes" id="UP001189429"/>
    </source>
</evidence>